<dbReference type="InterPro" id="IPR007955">
    <property type="entry name" value="Bystin"/>
</dbReference>
<reference evidence="3 4" key="1">
    <citation type="journal article" date="2016" name="Proc. Natl. Acad. Sci. U.S.A.">
        <title>Comparative genomics of biotechnologically important yeasts.</title>
        <authorList>
            <person name="Riley R."/>
            <person name="Haridas S."/>
            <person name="Wolfe K.H."/>
            <person name="Lopes M.R."/>
            <person name="Hittinger C.T."/>
            <person name="Goeker M."/>
            <person name="Salamov A.A."/>
            <person name="Wisecaver J.H."/>
            <person name="Long T.M."/>
            <person name="Calvey C.H."/>
            <person name="Aerts A.L."/>
            <person name="Barry K.W."/>
            <person name="Choi C."/>
            <person name="Clum A."/>
            <person name="Coughlan A.Y."/>
            <person name="Deshpande S."/>
            <person name="Douglass A.P."/>
            <person name="Hanson S.J."/>
            <person name="Klenk H.-P."/>
            <person name="LaButti K.M."/>
            <person name="Lapidus A."/>
            <person name="Lindquist E.A."/>
            <person name="Lipzen A.M."/>
            <person name="Meier-Kolthoff J.P."/>
            <person name="Ohm R.A."/>
            <person name="Otillar R.P."/>
            <person name="Pangilinan J.L."/>
            <person name="Peng Y."/>
            <person name="Rokas A."/>
            <person name="Rosa C.A."/>
            <person name="Scheuner C."/>
            <person name="Sibirny A.A."/>
            <person name="Slot J.C."/>
            <person name="Stielow J.B."/>
            <person name="Sun H."/>
            <person name="Kurtzman C.P."/>
            <person name="Blackwell M."/>
            <person name="Grigoriev I.V."/>
            <person name="Jeffries T.W."/>
        </authorList>
    </citation>
    <scope>NUCLEOTIDE SEQUENCE [LARGE SCALE GENOMIC DNA]</scope>
    <source>
        <strain evidence="3 4">NRRL Y-2026</strain>
    </source>
</reference>
<sequence length="499" mass="57976">MGKVSTKDIKDKSRHVPLYKDIASTGGKLKSSQIKSKVYKKPSEQSSKSQLGEEEGDGRDEYDLDAATSRRVLKLAKEQQQEIEDEENFNEVATKPRFQLIEHESEDEVEREEEEEEEDYEVEIVDEDDLNPSEIAMFETFFKAKQGNNIPFQSINLADKIMEKIAEASSNTQQMDDEEEGEEEEEEGRKPDGVYLPPRVIEAYQKVGESLRAWRHGKLPKLFKVLPTIKNWEDLLYVTAPEMWTPNAVYEATRLFVSNLTAAKAEKFVTLVLYPRFHQDIEENEDHKLNYHIYRALKKSLYKPAAFFKGFLFQLVEDQCSVREAMIAASVLKKTSVPVQHAAVALSWLLEQEFSPAATVFIRVLIEKRYALPYQTIDDLVFYFMRFRVITDNKSSFKIDNEADDVMDEANIDITQQRKLQEAPPLPLVWHKAFLAFAQRYKNDITDDQRDFLMEVIRQRGHREIGPEIRRELLAGKPKEFTLEPTQQKIDDDDIMSYF</sequence>
<feature type="compositionally biased region" description="Acidic residues" evidence="2">
    <location>
        <begin position="52"/>
        <end position="64"/>
    </location>
</feature>
<evidence type="ECO:0000313" key="3">
    <source>
        <dbReference type="EMBL" id="ODQ44734.1"/>
    </source>
</evidence>
<feature type="region of interest" description="Disordered" evidence="2">
    <location>
        <begin position="24"/>
        <end position="66"/>
    </location>
</feature>
<dbReference type="OrthoDB" id="2192561at2759"/>
<feature type="region of interest" description="Disordered" evidence="2">
    <location>
        <begin position="168"/>
        <end position="194"/>
    </location>
</feature>
<feature type="compositionally biased region" description="Acidic residues" evidence="2">
    <location>
        <begin position="175"/>
        <end position="186"/>
    </location>
</feature>
<evidence type="ECO:0000313" key="4">
    <source>
        <dbReference type="Proteomes" id="UP000094455"/>
    </source>
</evidence>
<accession>A0A1E3NF33</accession>
<dbReference type="STRING" id="763406.A0A1E3NF33"/>
<dbReference type="GO" id="GO:0030515">
    <property type="term" value="F:snoRNA binding"/>
    <property type="evidence" value="ECO:0007669"/>
    <property type="project" value="TreeGrafter"/>
</dbReference>
<protein>
    <submittedName>
        <fullName evidence="3">Uncharacterized protein</fullName>
    </submittedName>
</protein>
<organism evidence="3 4">
    <name type="scientific">Pichia membranifaciens NRRL Y-2026</name>
    <dbReference type="NCBI Taxonomy" id="763406"/>
    <lineage>
        <taxon>Eukaryota</taxon>
        <taxon>Fungi</taxon>
        <taxon>Dikarya</taxon>
        <taxon>Ascomycota</taxon>
        <taxon>Saccharomycotina</taxon>
        <taxon>Pichiomycetes</taxon>
        <taxon>Pichiales</taxon>
        <taxon>Pichiaceae</taxon>
        <taxon>Pichia</taxon>
    </lineage>
</organism>
<gene>
    <name evidence="3" type="ORF">PICMEDRAFT_175774</name>
</gene>
<feature type="compositionally biased region" description="Acidic residues" evidence="2">
    <location>
        <begin position="104"/>
        <end position="121"/>
    </location>
</feature>
<dbReference type="GO" id="GO:0005730">
    <property type="term" value="C:nucleolus"/>
    <property type="evidence" value="ECO:0007669"/>
    <property type="project" value="TreeGrafter"/>
</dbReference>
<dbReference type="GO" id="GO:0030688">
    <property type="term" value="C:preribosome, small subunit precursor"/>
    <property type="evidence" value="ECO:0007669"/>
    <property type="project" value="TreeGrafter"/>
</dbReference>
<dbReference type="GO" id="GO:0006364">
    <property type="term" value="P:rRNA processing"/>
    <property type="evidence" value="ECO:0007669"/>
    <property type="project" value="TreeGrafter"/>
</dbReference>
<dbReference type="EMBL" id="KV454006">
    <property type="protein sequence ID" value="ODQ44734.1"/>
    <property type="molecule type" value="Genomic_DNA"/>
</dbReference>
<dbReference type="GO" id="GO:0005737">
    <property type="term" value="C:cytoplasm"/>
    <property type="evidence" value="ECO:0007669"/>
    <property type="project" value="TreeGrafter"/>
</dbReference>
<dbReference type="Proteomes" id="UP000094455">
    <property type="component" value="Unassembled WGS sequence"/>
</dbReference>
<feature type="region of interest" description="Disordered" evidence="2">
    <location>
        <begin position="92"/>
        <end position="121"/>
    </location>
</feature>
<dbReference type="PANTHER" id="PTHR12821">
    <property type="entry name" value="BYSTIN"/>
    <property type="match status" value="1"/>
</dbReference>
<dbReference type="RefSeq" id="XP_019015847.1">
    <property type="nucleotide sequence ID" value="XM_019161653.1"/>
</dbReference>
<dbReference type="GeneID" id="30178340"/>
<comment type="similarity">
    <text evidence="1">Belongs to the bystin family.</text>
</comment>
<dbReference type="Pfam" id="PF05291">
    <property type="entry name" value="Bystin"/>
    <property type="match status" value="1"/>
</dbReference>
<evidence type="ECO:0000256" key="1">
    <source>
        <dbReference type="ARBA" id="ARBA00007114"/>
    </source>
</evidence>
<proteinExistence type="inferred from homology"/>
<name>A0A1E3NF33_9ASCO</name>
<evidence type="ECO:0000256" key="2">
    <source>
        <dbReference type="SAM" id="MobiDB-lite"/>
    </source>
</evidence>
<dbReference type="PANTHER" id="PTHR12821:SF0">
    <property type="entry name" value="BYSTIN"/>
    <property type="match status" value="1"/>
</dbReference>
<keyword evidence="4" id="KW-1185">Reference proteome</keyword>
<dbReference type="AlphaFoldDB" id="A0A1E3NF33"/>